<dbReference type="PANTHER" id="PTHR23198:SF30">
    <property type="entry name" value="NUCLEOPORIN NUP100_NSP100-RELATED"/>
    <property type="match status" value="1"/>
</dbReference>
<evidence type="ECO:0000256" key="5">
    <source>
        <dbReference type="ARBA" id="ARBA00022448"/>
    </source>
</evidence>
<dbReference type="GO" id="GO:0017056">
    <property type="term" value="F:structural constituent of nuclear pore"/>
    <property type="evidence" value="ECO:0007669"/>
    <property type="project" value="InterPro"/>
</dbReference>
<dbReference type="InterPro" id="IPR036903">
    <property type="entry name" value="Nup98_auto-Pept-S59_dom_sf"/>
</dbReference>
<gene>
    <name evidence="13" type="ORF">KASA_0J00506G</name>
</gene>
<feature type="compositionally biased region" description="Polar residues" evidence="11">
    <location>
        <begin position="249"/>
        <end position="290"/>
    </location>
</feature>
<feature type="compositionally biased region" description="Low complexity" evidence="11">
    <location>
        <begin position="233"/>
        <end position="248"/>
    </location>
</feature>
<dbReference type="PROSITE" id="PS51434">
    <property type="entry name" value="NUP_C"/>
    <property type="match status" value="1"/>
</dbReference>
<keyword evidence="10" id="KW-0539">Nucleus</keyword>
<feature type="region of interest" description="Disordered" evidence="11">
    <location>
        <begin position="1"/>
        <end position="91"/>
    </location>
</feature>
<evidence type="ECO:0000256" key="2">
    <source>
        <dbReference type="ARBA" id="ARBA00004567"/>
    </source>
</evidence>
<proteinExistence type="inferred from homology"/>
<feature type="region of interest" description="Disordered" evidence="11">
    <location>
        <begin position="232"/>
        <end position="290"/>
    </location>
</feature>
<evidence type="ECO:0000256" key="7">
    <source>
        <dbReference type="ARBA" id="ARBA00022927"/>
    </source>
</evidence>
<feature type="compositionally biased region" description="Low complexity" evidence="11">
    <location>
        <begin position="12"/>
        <end position="23"/>
    </location>
</feature>
<dbReference type="FunFam" id="1.10.10.2360:FF:000001">
    <property type="entry name" value="Nuclear pore complex protein Nup98-Nup96"/>
    <property type="match status" value="1"/>
</dbReference>
<dbReference type="GO" id="GO:0006405">
    <property type="term" value="P:RNA export from nucleus"/>
    <property type="evidence" value="ECO:0007669"/>
    <property type="project" value="TreeGrafter"/>
</dbReference>
<reference evidence="13 14" key="1">
    <citation type="submission" date="2017-04" db="EMBL/GenBank/DDBJ databases">
        <authorList>
            <person name="Afonso C.L."/>
            <person name="Miller P.J."/>
            <person name="Scott M.A."/>
            <person name="Spackman E."/>
            <person name="Goraichik I."/>
            <person name="Dimitrov K.M."/>
            <person name="Suarez D.L."/>
            <person name="Swayne D.E."/>
        </authorList>
    </citation>
    <scope>NUCLEOTIDE SEQUENCE [LARGE SCALE GENOMIC DNA]</scope>
</reference>
<dbReference type="STRING" id="1789683.A0A1X7R7V7"/>
<dbReference type="Pfam" id="PF13634">
    <property type="entry name" value="Nucleoporin_FG"/>
    <property type="match status" value="6"/>
</dbReference>
<keyword evidence="14" id="KW-1185">Reference proteome</keyword>
<dbReference type="GO" id="GO:0008139">
    <property type="term" value="F:nuclear localization sequence binding"/>
    <property type="evidence" value="ECO:0007669"/>
    <property type="project" value="TreeGrafter"/>
</dbReference>
<dbReference type="Gene3D" id="3.30.1610.10">
    <property type="entry name" value="Peptidase S59, nucleoporin"/>
    <property type="match status" value="1"/>
</dbReference>
<feature type="compositionally biased region" description="Polar residues" evidence="11">
    <location>
        <begin position="25"/>
        <end position="36"/>
    </location>
</feature>
<comment type="subcellular location">
    <subcellularLocation>
        <location evidence="1">Nucleus membrane</location>
        <topology evidence="1">Peripheral membrane protein</topology>
        <orientation evidence="1">Cytoplasmic side</orientation>
    </subcellularLocation>
    <subcellularLocation>
        <location evidence="3">Nucleus membrane</location>
        <topology evidence="3">Peripheral membrane protein</topology>
        <orientation evidence="3">Nucleoplasmic side</orientation>
    </subcellularLocation>
    <subcellularLocation>
        <location evidence="2">Nucleus</location>
        <location evidence="2">Nuclear pore complex</location>
    </subcellularLocation>
</comment>
<feature type="compositionally biased region" description="Polar residues" evidence="11">
    <location>
        <begin position="79"/>
        <end position="91"/>
    </location>
</feature>
<dbReference type="Gene3D" id="1.10.10.2360">
    <property type="match status" value="1"/>
</dbReference>
<keyword evidence="8" id="KW-0811">Translocation</keyword>
<dbReference type="PANTHER" id="PTHR23198">
    <property type="entry name" value="NUCLEOPORIN"/>
    <property type="match status" value="1"/>
</dbReference>
<evidence type="ECO:0000256" key="9">
    <source>
        <dbReference type="ARBA" id="ARBA00023132"/>
    </source>
</evidence>
<feature type="compositionally biased region" description="Polar residues" evidence="11">
    <location>
        <begin position="554"/>
        <end position="563"/>
    </location>
</feature>
<feature type="compositionally biased region" description="Low complexity" evidence="11">
    <location>
        <begin position="524"/>
        <end position="546"/>
    </location>
</feature>
<dbReference type="GO" id="GO:0044613">
    <property type="term" value="C:nuclear pore central transport channel"/>
    <property type="evidence" value="ECO:0007669"/>
    <property type="project" value="UniProtKB-ARBA"/>
</dbReference>
<feature type="compositionally biased region" description="Low complexity" evidence="11">
    <location>
        <begin position="460"/>
        <end position="510"/>
    </location>
</feature>
<name>A0A1X7R7V7_9SACH</name>
<dbReference type="SUPFAM" id="SSF82215">
    <property type="entry name" value="C-terminal autoproteolytic domain of nucleoporin nup98"/>
    <property type="match status" value="1"/>
</dbReference>
<keyword evidence="7" id="KW-0653">Protein transport</keyword>
<keyword evidence="5" id="KW-0813">Transport</keyword>
<dbReference type="EMBL" id="FXLY01000009">
    <property type="protein sequence ID" value="SMN21747.1"/>
    <property type="molecule type" value="Genomic_DNA"/>
</dbReference>
<evidence type="ECO:0000256" key="4">
    <source>
        <dbReference type="ARBA" id="ARBA00008926"/>
    </source>
</evidence>
<dbReference type="GO" id="GO:0031965">
    <property type="term" value="C:nuclear membrane"/>
    <property type="evidence" value="ECO:0007669"/>
    <property type="project" value="UniProtKB-SubCell"/>
</dbReference>
<organism evidence="13 14">
    <name type="scientific">Maudiozyma saulgeensis</name>
    <dbReference type="NCBI Taxonomy" id="1789683"/>
    <lineage>
        <taxon>Eukaryota</taxon>
        <taxon>Fungi</taxon>
        <taxon>Dikarya</taxon>
        <taxon>Ascomycota</taxon>
        <taxon>Saccharomycotina</taxon>
        <taxon>Saccharomycetes</taxon>
        <taxon>Saccharomycetales</taxon>
        <taxon>Saccharomycetaceae</taxon>
        <taxon>Maudiozyma</taxon>
    </lineage>
</organism>
<dbReference type="AlphaFoldDB" id="A0A1X7R7V7"/>
<dbReference type="GO" id="GO:0034398">
    <property type="term" value="P:telomere tethering at nuclear periphery"/>
    <property type="evidence" value="ECO:0007669"/>
    <property type="project" value="TreeGrafter"/>
</dbReference>
<feature type="compositionally biased region" description="Low complexity" evidence="11">
    <location>
        <begin position="37"/>
        <end position="75"/>
    </location>
</feature>
<dbReference type="InterPro" id="IPR025574">
    <property type="entry name" value="Nucleoporin_FG_rpt"/>
</dbReference>
<evidence type="ECO:0000256" key="10">
    <source>
        <dbReference type="ARBA" id="ARBA00023242"/>
    </source>
</evidence>
<evidence type="ECO:0000313" key="13">
    <source>
        <dbReference type="EMBL" id="SMN21747.1"/>
    </source>
</evidence>
<sequence length="1094" mass="114691">MFGLNRSTFGGASAQQAPSNASPFGAQQTNTNSFGMSQPNNTTQQPQQSFGGFGMNNTTANNATGFGSNNTANTGMFGPNTNTSAGTTMFGNNSSGMNTNPLLGNSINQASSNNGTGIKPFTAYQEKDPVSNATNVFQSITCMPEYRNYSFEELRYQDYQVGRKFSNSQVPVTNTTGMNSFGQNSVNSTNTTTSSGGLFGGNTNANNNTTGGLFGQKPNAGFGANTSTGLFGNSNNNNSNAMNSPFNSKPQGNTGLFGQQNNNTTGFGLQNNTSTFGQNNPNTFGQQQTNSNNLFGMNNNPSTTTGGIFGQSNNNTFGQQNTTTSGGLYGQNNNQQQGGLFGNKPTSVGLFGQNNNNTFGNNNANTNTAGMFGQNNNLNQGNTSGTFGQANNNNSMFGNNNANTGFGGQQNNVNSFNQNQSAGGLFGNKSAGGLFGQTNNTSQQQGGLFGSKPATGGLFGQNNAQQPQQGGLFGQTGTQPAQVGGPFGQNNNQQQSSGGLFGQNNNQQQGGLFGAKPVTGGLFGQNSNQQNSAGGQFGQNNSQQTNAMGGGLFGQNNQQSTQAGGLFGAKPAAPVGGGLFGNNNQQQQPVTGGLFGAKPAGSTFGGNGLNAGTNASGSLFGNNINNANNTSNQSTFGGNTTGGLFGAKPAAPVGGGLFGNNNATNGLGTATGGGLFGSKPSTATQGGGLFGNNNPTGLNNSSVGTGLFGAQKPMSSMLGSQTQIGGQAPQTLAQQQNLITHNPFGSDNLFNRIVIDENGLKSAKTINITKVNADIKKNNTLTGAYKLVPKPLFSTTQHIHSEDNCTIHKILPPKGSALNNSTDLSGSAQGNQSLETRPSLLLTSKDINDTSGVPEKLLFNPEKKTFKDFLQQKNNVVVENKEVLKTLEQQELKDQKIPLKESTKQNLPPKTENKAETVKNDVNSNKFEVVADSENKLSPPGIQTTDFSFIDDNYYISPSISTLSSMSLLDLRKVDHLIIGHNLYGKVEFLKPVDLSDIPVALLCGKYITLKQGSCKVIPYSGEDMVAGSGINVPSRITIYHCYPTNRENRQPIKDPHHSIVKRHIEKLRKIQNAKFETYDPVSGNYTFTVQTPI</sequence>
<evidence type="ECO:0000256" key="6">
    <source>
        <dbReference type="ARBA" id="ARBA00022816"/>
    </source>
</evidence>
<feature type="domain" description="Peptidase S59" evidence="12">
    <location>
        <begin position="951"/>
        <end position="1093"/>
    </location>
</feature>
<feature type="compositionally biased region" description="Low complexity" evidence="11">
    <location>
        <begin position="436"/>
        <end position="446"/>
    </location>
</feature>
<dbReference type="GO" id="GO:0006606">
    <property type="term" value="P:protein import into nucleus"/>
    <property type="evidence" value="ECO:0007669"/>
    <property type="project" value="TreeGrafter"/>
</dbReference>
<accession>A0A1X7R7V7</accession>
<protein>
    <submittedName>
        <fullName evidence="13">Similar to Saccharomyces cerevisiae YMR047C NUP116 Subunit of the Nup82 subcomplex of the nuclear pore complex</fullName>
    </submittedName>
</protein>
<keyword evidence="9" id="KW-0906">Nuclear pore complex</keyword>
<dbReference type="GO" id="GO:0044614">
    <property type="term" value="C:nuclear pore cytoplasmic filaments"/>
    <property type="evidence" value="ECO:0007669"/>
    <property type="project" value="TreeGrafter"/>
</dbReference>
<comment type="similarity">
    <text evidence="4">Belongs to the nucleoporin GLFG family.</text>
</comment>
<dbReference type="GO" id="GO:0000973">
    <property type="term" value="P:post-transcriptional tethering of RNA polymerase II gene DNA at nuclear periphery"/>
    <property type="evidence" value="ECO:0007669"/>
    <property type="project" value="TreeGrafter"/>
</dbReference>
<dbReference type="GO" id="GO:0051028">
    <property type="term" value="P:mRNA transport"/>
    <property type="evidence" value="ECO:0007669"/>
    <property type="project" value="UniProtKB-KW"/>
</dbReference>
<dbReference type="InterPro" id="IPR037665">
    <property type="entry name" value="Nucleoporin_S59-like"/>
</dbReference>
<dbReference type="Proteomes" id="UP000196158">
    <property type="component" value="Unassembled WGS sequence"/>
</dbReference>
<dbReference type="InterPro" id="IPR007230">
    <property type="entry name" value="Nup98_auto-Pept-S59_dom"/>
</dbReference>
<evidence type="ECO:0000313" key="14">
    <source>
        <dbReference type="Proteomes" id="UP000196158"/>
    </source>
</evidence>
<evidence type="ECO:0000256" key="1">
    <source>
        <dbReference type="ARBA" id="ARBA00004335"/>
    </source>
</evidence>
<evidence type="ECO:0000256" key="3">
    <source>
        <dbReference type="ARBA" id="ARBA00004620"/>
    </source>
</evidence>
<evidence type="ECO:0000256" key="8">
    <source>
        <dbReference type="ARBA" id="ARBA00023010"/>
    </source>
</evidence>
<dbReference type="OrthoDB" id="3797628at2759"/>
<feature type="region of interest" description="Disordered" evidence="11">
    <location>
        <begin position="436"/>
        <end position="569"/>
    </location>
</feature>
<evidence type="ECO:0000256" key="11">
    <source>
        <dbReference type="SAM" id="MobiDB-lite"/>
    </source>
</evidence>
<feature type="compositionally biased region" description="Polar residues" evidence="11">
    <location>
        <begin position="1"/>
        <end position="10"/>
    </location>
</feature>
<keyword evidence="6" id="KW-0509">mRNA transport</keyword>
<dbReference type="Pfam" id="PF04096">
    <property type="entry name" value="Nucleoporin2"/>
    <property type="match status" value="1"/>
</dbReference>
<dbReference type="GO" id="GO:0003723">
    <property type="term" value="F:RNA binding"/>
    <property type="evidence" value="ECO:0007669"/>
    <property type="project" value="TreeGrafter"/>
</dbReference>
<evidence type="ECO:0000259" key="12">
    <source>
        <dbReference type="PROSITE" id="PS51434"/>
    </source>
</evidence>